<dbReference type="Proteomes" id="UP000014160">
    <property type="component" value="Unassembled WGS sequence"/>
</dbReference>
<evidence type="ECO:0000313" key="1">
    <source>
        <dbReference type="EMBL" id="EOI55351.1"/>
    </source>
</evidence>
<dbReference type="RefSeq" id="WP_010780932.1">
    <property type="nucleotide sequence ID" value="NZ_ASWH01000001.1"/>
</dbReference>
<dbReference type="GO" id="GO:0016853">
    <property type="term" value="F:isomerase activity"/>
    <property type="evidence" value="ECO:0007669"/>
    <property type="project" value="InterPro"/>
</dbReference>
<dbReference type="PATRIC" id="fig|1158614.3.peg.2551"/>
<protein>
    <submittedName>
        <fullName evidence="1">Aldose 1-epimerase</fullName>
    </submittedName>
</protein>
<comment type="caution">
    <text evidence="1">The sequence shown here is derived from an EMBL/GenBank/DDBJ whole genome shotgun (WGS) entry which is preliminary data.</text>
</comment>
<dbReference type="InterPro" id="IPR037481">
    <property type="entry name" value="LacX"/>
</dbReference>
<dbReference type="eggNOG" id="COG2017">
    <property type="taxonomic scope" value="Bacteria"/>
</dbReference>
<dbReference type="GO" id="GO:0005975">
    <property type="term" value="P:carbohydrate metabolic process"/>
    <property type="evidence" value="ECO:0007669"/>
    <property type="project" value="InterPro"/>
</dbReference>
<evidence type="ECO:0000313" key="2">
    <source>
        <dbReference type="EMBL" id="EOW82106.1"/>
    </source>
</evidence>
<dbReference type="InterPro" id="IPR008183">
    <property type="entry name" value="Aldose_1/G6P_1-epimerase"/>
</dbReference>
<keyword evidence="4" id="KW-1185">Reference proteome</keyword>
<dbReference type="Pfam" id="PF01263">
    <property type="entry name" value="Aldose_epim"/>
    <property type="match status" value="1"/>
</dbReference>
<evidence type="ECO:0000313" key="3">
    <source>
        <dbReference type="Proteomes" id="UP000013750"/>
    </source>
</evidence>
<organism evidence="1 3">
    <name type="scientific">Enterococcus gilvus ATCC BAA-350</name>
    <dbReference type="NCBI Taxonomy" id="1158614"/>
    <lineage>
        <taxon>Bacteria</taxon>
        <taxon>Bacillati</taxon>
        <taxon>Bacillota</taxon>
        <taxon>Bacilli</taxon>
        <taxon>Lactobacillales</taxon>
        <taxon>Enterococcaceae</taxon>
        <taxon>Enterococcus</taxon>
    </lineage>
</organism>
<proteinExistence type="predicted"/>
<dbReference type="InterPro" id="IPR011013">
    <property type="entry name" value="Gal_mutarotase_sf_dom"/>
</dbReference>
<accession>R2VCK0</accession>
<name>R2VCK0_9ENTE</name>
<dbReference type="SUPFAM" id="SSF74650">
    <property type="entry name" value="Galactose mutarotase-like"/>
    <property type="match status" value="1"/>
</dbReference>
<dbReference type="EMBL" id="ASWH01000001">
    <property type="protein sequence ID" value="EOW82106.1"/>
    <property type="molecule type" value="Genomic_DNA"/>
</dbReference>
<dbReference type="EMBL" id="AJDQ01000008">
    <property type="protein sequence ID" value="EOI55351.1"/>
    <property type="molecule type" value="Genomic_DNA"/>
</dbReference>
<dbReference type="OrthoDB" id="9795355at2"/>
<dbReference type="GO" id="GO:0030246">
    <property type="term" value="F:carbohydrate binding"/>
    <property type="evidence" value="ECO:0007669"/>
    <property type="project" value="InterPro"/>
</dbReference>
<dbReference type="InterPro" id="IPR014718">
    <property type="entry name" value="GH-type_carb-bd"/>
</dbReference>
<sequence length="289" mass="33147">MSVTISNDFLEATIDERGAELTSLRANDIEYIWQADPKYWGRHAPFLFPFVGRLKNDEYTYKEKTYPMGQHGFARDKDFKVVEHAQDKAIFLLESDEDTRKIYPFDFSLRISYEVWGEGIRIRFNVENTGTEEMIFALGGHPAFNIPLTEDLSFDDYFIAFSPQKSRVKIPLEGPFTNLDQKTIGQTNTNIQLSRELFKEDALIYETRGLNAYTLGSEESSHSVTVAYNNIPYVGLWSPYPSDAPFVCIEPWWGFADTVDSTGRLEDKEGMNRLVPNGEFNTEFSITVS</sequence>
<dbReference type="AlphaFoldDB" id="R2VCK0"/>
<dbReference type="Gene3D" id="2.70.98.10">
    <property type="match status" value="1"/>
</dbReference>
<dbReference type="Proteomes" id="UP000013750">
    <property type="component" value="Unassembled WGS sequence"/>
</dbReference>
<reference evidence="2 4" key="2">
    <citation type="submission" date="2013-03" db="EMBL/GenBank/DDBJ databases">
        <title>The Genome Sequence of Enterococcus gilvus ATCC BAA-350 (PacBio/Illumina hybrid assembly).</title>
        <authorList>
            <consortium name="The Broad Institute Genomics Platform"/>
            <consortium name="The Broad Institute Genome Sequencing Center for Infectious Disease"/>
            <person name="Earl A."/>
            <person name="Russ C."/>
            <person name="Gilmore M."/>
            <person name="Surin D."/>
            <person name="Walker B."/>
            <person name="Young S."/>
            <person name="Zeng Q."/>
            <person name="Gargeya S."/>
            <person name="Fitzgerald M."/>
            <person name="Haas B."/>
            <person name="Abouelleil A."/>
            <person name="Allen A.W."/>
            <person name="Alvarado L."/>
            <person name="Arachchi H.M."/>
            <person name="Berlin A.M."/>
            <person name="Chapman S.B."/>
            <person name="Gainer-Dewar J."/>
            <person name="Goldberg J."/>
            <person name="Griggs A."/>
            <person name="Gujja S."/>
            <person name="Hansen M."/>
            <person name="Howarth C."/>
            <person name="Imamovic A."/>
            <person name="Ireland A."/>
            <person name="Larimer J."/>
            <person name="McCowan C."/>
            <person name="Murphy C."/>
            <person name="Pearson M."/>
            <person name="Poon T.W."/>
            <person name="Priest M."/>
            <person name="Roberts A."/>
            <person name="Saif S."/>
            <person name="Shea T."/>
            <person name="Sisk P."/>
            <person name="Sykes S."/>
            <person name="Wortman J."/>
            <person name="Nusbaum C."/>
            <person name="Birren B."/>
        </authorList>
    </citation>
    <scope>NUCLEOTIDE SEQUENCE [LARGE SCALE GENOMIC DNA]</scope>
    <source>
        <strain evidence="2 4">ATCC BAA-350</strain>
    </source>
</reference>
<dbReference type="HOGENOM" id="CLU_057834_1_0_9"/>
<dbReference type="CDD" id="cd09024">
    <property type="entry name" value="Aldose_epim_lacX"/>
    <property type="match status" value="1"/>
</dbReference>
<reference evidence="1 3" key="1">
    <citation type="submission" date="2013-02" db="EMBL/GenBank/DDBJ databases">
        <title>The Genome Sequence of Enterococcus gilvus ATCC BAA-350.</title>
        <authorList>
            <consortium name="The Broad Institute Genome Sequencing Platform"/>
            <consortium name="The Broad Institute Genome Sequencing Center for Infectious Disease"/>
            <person name="Earl A.M."/>
            <person name="Gilmore M.S."/>
            <person name="Lebreton F."/>
            <person name="Walker B."/>
            <person name="Young S.K."/>
            <person name="Zeng Q."/>
            <person name="Gargeya S."/>
            <person name="Fitzgerald M."/>
            <person name="Haas B."/>
            <person name="Abouelleil A."/>
            <person name="Alvarado L."/>
            <person name="Arachchi H.M."/>
            <person name="Berlin A.M."/>
            <person name="Chapman S.B."/>
            <person name="Dewar J."/>
            <person name="Goldberg J."/>
            <person name="Griggs A."/>
            <person name="Gujja S."/>
            <person name="Hansen M."/>
            <person name="Howarth C."/>
            <person name="Imamovic A."/>
            <person name="Larimer J."/>
            <person name="McCowan C."/>
            <person name="Murphy C."/>
            <person name="Neiman D."/>
            <person name="Pearson M."/>
            <person name="Priest M."/>
            <person name="Roberts A."/>
            <person name="Saif S."/>
            <person name="Shea T."/>
            <person name="Sisk P."/>
            <person name="Sykes S."/>
            <person name="Wortman J."/>
            <person name="Nusbaum C."/>
            <person name="Birren B."/>
        </authorList>
    </citation>
    <scope>NUCLEOTIDE SEQUENCE [LARGE SCALE GENOMIC DNA]</scope>
    <source>
        <strain evidence="1 3">ATCC BAA-350</strain>
    </source>
</reference>
<gene>
    <name evidence="2" type="ORF">I592_01407</name>
    <name evidence="1" type="ORF">UKC_02559</name>
</gene>
<evidence type="ECO:0000313" key="4">
    <source>
        <dbReference type="Proteomes" id="UP000014160"/>
    </source>
</evidence>